<dbReference type="GO" id="GO:0051371">
    <property type="term" value="F:muscle alpha-actinin binding"/>
    <property type="evidence" value="ECO:0007669"/>
    <property type="project" value="TreeGrafter"/>
</dbReference>
<dbReference type="InterPro" id="IPR001478">
    <property type="entry name" value="PDZ"/>
</dbReference>
<dbReference type="PROSITE" id="PS50106">
    <property type="entry name" value="PDZ"/>
    <property type="match status" value="1"/>
</dbReference>
<dbReference type="Gene3D" id="2.30.42.10">
    <property type="match status" value="1"/>
</dbReference>
<dbReference type="EMBL" id="UZAD01013320">
    <property type="protein sequence ID" value="VDN93955.1"/>
    <property type="molecule type" value="Genomic_DNA"/>
</dbReference>
<dbReference type="Proteomes" id="UP000278627">
    <property type="component" value="Unassembled WGS sequence"/>
</dbReference>
<gene>
    <name evidence="6" type="ORF">BPAG_LOCUS12769</name>
</gene>
<dbReference type="InterPro" id="IPR036034">
    <property type="entry name" value="PDZ_sf"/>
</dbReference>
<keyword evidence="7" id="KW-1185">Reference proteome</keyword>
<comment type="subcellular location">
    <subcellularLocation>
        <location evidence="1">Cytoplasm</location>
    </subcellularLocation>
</comment>
<reference evidence="6 7" key="2">
    <citation type="submission" date="2018-11" db="EMBL/GenBank/DDBJ databases">
        <authorList>
            <consortium name="Pathogen Informatics"/>
        </authorList>
    </citation>
    <scope>NUCLEOTIDE SEQUENCE [LARGE SCALE GENOMIC DNA]</scope>
</reference>
<evidence type="ECO:0000259" key="5">
    <source>
        <dbReference type="PROSITE" id="PS50106"/>
    </source>
</evidence>
<feature type="compositionally biased region" description="Basic and acidic residues" evidence="4">
    <location>
        <begin position="374"/>
        <end position="385"/>
    </location>
</feature>
<dbReference type="GO" id="GO:0030036">
    <property type="term" value="P:actin cytoskeleton organization"/>
    <property type="evidence" value="ECO:0007669"/>
    <property type="project" value="TreeGrafter"/>
</dbReference>
<evidence type="ECO:0000313" key="6">
    <source>
        <dbReference type="EMBL" id="VDN93955.1"/>
    </source>
</evidence>
<dbReference type="InterPro" id="IPR050604">
    <property type="entry name" value="PDZ-LIM_domain"/>
</dbReference>
<dbReference type="PANTHER" id="PTHR24214">
    <property type="entry name" value="PDZ AND LIM DOMAIN PROTEIN ZASP"/>
    <property type="match status" value="1"/>
</dbReference>
<proteinExistence type="predicted"/>
<dbReference type="GO" id="GO:0061061">
    <property type="term" value="P:muscle structure development"/>
    <property type="evidence" value="ECO:0007669"/>
    <property type="project" value="TreeGrafter"/>
</dbReference>
<keyword evidence="3" id="KW-0440">LIM domain</keyword>
<dbReference type="GO" id="GO:0031941">
    <property type="term" value="C:filamentous actin"/>
    <property type="evidence" value="ECO:0007669"/>
    <property type="project" value="TreeGrafter"/>
</dbReference>
<evidence type="ECO:0000313" key="8">
    <source>
        <dbReference type="WBParaSite" id="BPAG_0001284101-mRNA-1"/>
    </source>
</evidence>
<sequence length="405" mass="44697">MAYETITVRMNRSNNTIPWGFSVIGGDPAPIRISTVQKESLADKAGLQIGDTITEFSGRTTKGMSLQEARNIVEKVSLEISMLLQRQVTEHSCLPWQLTEKDNQIIVDHIKPQTVNYNYYKSERKDISHTTSNYEVPITNESSKYHTSSYSKQEGSNLNRPLHLNYQPAAPFTNVTNTESPYVQGKRLQDSHSADSYRAEVGSTSGYGSGGKPMSAVSRNVPIALGTSAPSSVPLMTTSNVTSRESKLYGPVHVDTSNAYSNVRYPSSGSGSGHRPARGVSAKPMWQDAGTNTYFTHFIARVSFQHSPRTERQLSPHATVRHLQYNSPMNLYSPHTAAEQYIQQTGGLFGTDPLLQQPKGDEAYLKSETRRLIAEEEGQSAHDKSPSMQSASFKRISRACGTPVD</sequence>
<dbReference type="PANTHER" id="PTHR24214:SF31">
    <property type="entry name" value="PDZ DOMAIN-CONTAINING PROTEIN"/>
    <property type="match status" value="1"/>
</dbReference>
<dbReference type="SUPFAM" id="SSF50156">
    <property type="entry name" value="PDZ domain-like"/>
    <property type="match status" value="1"/>
</dbReference>
<accession>A0A0N4TVE1</accession>
<dbReference type="Pfam" id="PF00595">
    <property type="entry name" value="PDZ"/>
    <property type="match status" value="1"/>
</dbReference>
<evidence type="ECO:0000313" key="7">
    <source>
        <dbReference type="Proteomes" id="UP000278627"/>
    </source>
</evidence>
<evidence type="ECO:0000256" key="2">
    <source>
        <dbReference type="ARBA" id="ARBA00022490"/>
    </source>
</evidence>
<feature type="region of interest" description="Disordered" evidence="4">
    <location>
        <begin position="374"/>
        <end position="405"/>
    </location>
</feature>
<keyword evidence="3" id="KW-0479">Metal-binding</keyword>
<dbReference type="GO" id="GO:0003779">
    <property type="term" value="F:actin binding"/>
    <property type="evidence" value="ECO:0007669"/>
    <property type="project" value="TreeGrafter"/>
</dbReference>
<dbReference type="SMART" id="SM00228">
    <property type="entry name" value="PDZ"/>
    <property type="match status" value="1"/>
</dbReference>
<dbReference type="STRING" id="6280.A0A0N4TVE1"/>
<keyword evidence="2" id="KW-0963">Cytoplasm</keyword>
<dbReference type="GO" id="GO:0001725">
    <property type="term" value="C:stress fiber"/>
    <property type="evidence" value="ECO:0007669"/>
    <property type="project" value="TreeGrafter"/>
</dbReference>
<feature type="compositionally biased region" description="Basic and acidic residues" evidence="4">
    <location>
        <begin position="189"/>
        <end position="198"/>
    </location>
</feature>
<name>A0A0N4TVE1_BRUPA</name>
<evidence type="ECO:0000256" key="4">
    <source>
        <dbReference type="SAM" id="MobiDB-lite"/>
    </source>
</evidence>
<dbReference type="SMART" id="SM00735">
    <property type="entry name" value="ZM"/>
    <property type="match status" value="1"/>
</dbReference>
<dbReference type="GO" id="GO:0005912">
    <property type="term" value="C:adherens junction"/>
    <property type="evidence" value="ECO:0007669"/>
    <property type="project" value="TreeGrafter"/>
</dbReference>
<keyword evidence="3" id="KW-0862">Zinc</keyword>
<evidence type="ECO:0000256" key="1">
    <source>
        <dbReference type="ARBA" id="ARBA00004496"/>
    </source>
</evidence>
<dbReference type="InterPro" id="IPR006643">
    <property type="entry name" value="Zasp-like_motif"/>
</dbReference>
<reference evidence="8" key="1">
    <citation type="submission" date="2017-02" db="UniProtKB">
        <authorList>
            <consortium name="WormBaseParasite"/>
        </authorList>
    </citation>
    <scope>IDENTIFICATION</scope>
</reference>
<evidence type="ECO:0000256" key="3">
    <source>
        <dbReference type="ARBA" id="ARBA00023038"/>
    </source>
</evidence>
<organism evidence="8">
    <name type="scientific">Brugia pahangi</name>
    <name type="common">Filarial nematode worm</name>
    <dbReference type="NCBI Taxonomy" id="6280"/>
    <lineage>
        <taxon>Eukaryota</taxon>
        <taxon>Metazoa</taxon>
        <taxon>Ecdysozoa</taxon>
        <taxon>Nematoda</taxon>
        <taxon>Chromadorea</taxon>
        <taxon>Rhabditida</taxon>
        <taxon>Spirurina</taxon>
        <taxon>Spiruromorpha</taxon>
        <taxon>Filarioidea</taxon>
        <taxon>Onchocercidae</taxon>
        <taxon>Brugia</taxon>
    </lineage>
</organism>
<dbReference type="AlphaFoldDB" id="A0A0N4TVE1"/>
<dbReference type="GO" id="GO:0030018">
    <property type="term" value="C:Z disc"/>
    <property type="evidence" value="ECO:0007669"/>
    <property type="project" value="TreeGrafter"/>
</dbReference>
<dbReference type="WBParaSite" id="BPAG_0001284101-mRNA-1">
    <property type="protein sequence ID" value="BPAG_0001284101-mRNA-1"/>
    <property type="gene ID" value="BPAG_0001284101"/>
</dbReference>
<feature type="region of interest" description="Disordered" evidence="4">
    <location>
        <begin position="189"/>
        <end position="213"/>
    </location>
</feature>
<feature type="domain" description="PDZ" evidence="5">
    <location>
        <begin position="7"/>
        <end position="88"/>
    </location>
</feature>
<protein>
    <submittedName>
        <fullName evidence="8">PDZ domain-containing protein</fullName>
    </submittedName>
</protein>